<organism evidence="2 3">
    <name type="scientific">Niabella drilacis (strain DSM 25811 / CCM 8410 / CCUG 62505 / LMG 26954 / E90)</name>
    <dbReference type="NCBI Taxonomy" id="1285928"/>
    <lineage>
        <taxon>Bacteria</taxon>
        <taxon>Pseudomonadati</taxon>
        <taxon>Bacteroidota</taxon>
        <taxon>Chitinophagia</taxon>
        <taxon>Chitinophagales</taxon>
        <taxon>Chitinophagaceae</taxon>
        <taxon>Niabella</taxon>
    </lineage>
</organism>
<feature type="transmembrane region" description="Helical" evidence="1">
    <location>
        <begin position="217"/>
        <end position="235"/>
    </location>
</feature>
<feature type="transmembrane region" description="Helical" evidence="1">
    <location>
        <begin position="151"/>
        <end position="173"/>
    </location>
</feature>
<name>A0A1G7B169_NIADE</name>
<protein>
    <submittedName>
        <fullName evidence="2">Uncharacterized protein</fullName>
    </submittedName>
</protein>
<dbReference type="STRING" id="1285928.SAMN04487894_12637"/>
<dbReference type="EMBL" id="FMZO01000026">
    <property type="protein sequence ID" value="SDE20692.1"/>
    <property type="molecule type" value="Genomic_DNA"/>
</dbReference>
<sequence>MLTDDQIQYLDQRCQMEGIRYYDLRIEIADHLATEVEAIMENNARIDFPALVDTVFERFEKNFLNMLTNEQIKTLDLFCQKKGIHYYDLRQEMVDHLAEGIEGQMTLDPQTGFDTALQRVYSAFGISGFSNVIRQREEATRKRSRKREHQYFKAWFTFPKIALSLLLFLLLSAPVSVFNVQNAAAIYKTYCIFLFAFAIFAIIFVGIRFKRPAQKLLSLKHTGGFTVFVGLFQVPNLYFNLAVNGFELDINHTPWFNLAMAAFCTLAILFTLARYHAYKAIYADARRQYPLVF</sequence>
<accession>A0A1G7B169</accession>
<dbReference type="Proteomes" id="UP000198757">
    <property type="component" value="Unassembled WGS sequence"/>
</dbReference>
<feature type="transmembrane region" description="Helical" evidence="1">
    <location>
        <begin position="185"/>
        <end position="205"/>
    </location>
</feature>
<proteinExistence type="predicted"/>
<dbReference type="OrthoDB" id="662673at2"/>
<gene>
    <name evidence="2" type="ORF">SAMN04487894_12637</name>
</gene>
<keyword evidence="1" id="KW-0812">Transmembrane</keyword>
<dbReference type="RefSeq" id="WP_090393417.1">
    <property type="nucleotide sequence ID" value="NZ_FMZO01000026.1"/>
</dbReference>
<keyword evidence="1" id="KW-0472">Membrane</keyword>
<reference evidence="3" key="1">
    <citation type="submission" date="2016-10" db="EMBL/GenBank/DDBJ databases">
        <authorList>
            <person name="Varghese N."/>
            <person name="Submissions S."/>
        </authorList>
    </citation>
    <scope>NUCLEOTIDE SEQUENCE [LARGE SCALE GENOMIC DNA]</scope>
    <source>
        <strain evidence="3">DSM 25811 / CCM 8410 / LMG 26954 / E90</strain>
    </source>
</reference>
<evidence type="ECO:0000313" key="3">
    <source>
        <dbReference type="Proteomes" id="UP000198757"/>
    </source>
</evidence>
<keyword evidence="3" id="KW-1185">Reference proteome</keyword>
<evidence type="ECO:0000256" key="1">
    <source>
        <dbReference type="SAM" id="Phobius"/>
    </source>
</evidence>
<keyword evidence="1" id="KW-1133">Transmembrane helix</keyword>
<evidence type="ECO:0000313" key="2">
    <source>
        <dbReference type="EMBL" id="SDE20692.1"/>
    </source>
</evidence>
<dbReference type="AlphaFoldDB" id="A0A1G7B169"/>
<feature type="transmembrane region" description="Helical" evidence="1">
    <location>
        <begin position="255"/>
        <end position="277"/>
    </location>
</feature>